<dbReference type="SUPFAM" id="SSF47699">
    <property type="entry name" value="Bifunctional inhibitor/lipid-transfer protein/seed storage 2S albumin"/>
    <property type="match status" value="2"/>
</dbReference>
<protein>
    <recommendedName>
        <fullName evidence="2">Bifunctional inhibitor/plant lipid transfer protein/seed storage helical domain-containing protein</fullName>
    </recommendedName>
</protein>
<dbReference type="CDD" id="cd01958">
    <property type="entry name" value="HPS_like"/>
    <property type="match status" value="2"/>
</dbReference>
<feature type="signal peptide" evidence="1">
    <location>
        <begin position="1"/>
        <end position="29"/>
    </location>
</feature>
<dbReference type="InterPro" id="IPR051636">
    <property type="entry name" value="Plant_LTP/defense-related"/>
</dbReference>
<dbReference type="EnsemblPlants" id="LPERR10G03000.1">
    <property type="protein sequence ID" value="LPERR10G03000.1"/>
    <property type="gene ID" value="LPERR10G03000"/>
</dbReference>
<keyword evidence="4" id="KW-1185">Reference proteome</keyword>
<dbReference type="STRING" id="77586.A0A0D9XI75"/>
<dbReference type="Proteomes" id="UP000032180">
    <property type="component" value="Chromosome 10"/>
</dbReference>
<reference evidence="3 4" key="1">
    <citation type="submission" date="2012-08" db="EMBL/GenBank/DDBJ databases">
        <title>Oryza genome evolution.</title>
        <authorList>
            <person name="Wing R.A."/>
        </authorList>
    </citation>
    <scope>NUCLEOTIDE SEQUENCE</scope>
</reference>
<dbReference type="Pfam" id="PF14547">
    <property type="entry name" value="Hydrophob_seed"/>
    <property type="match status" value="2"/>
</dbReference>
<dbReference type="Gene3D" id="1.10.110.10">
    <property type="entry name" value="Plant lipid-transfer and hydrophobic proteins"/>
    <property type="match status" value="2"/>
</dbReference>
<keyword evidence="1" id="KW-0732">Signal</keyword>
<evidence type="ECO:0000256" key="1">
    <source>
        <dbReference type="SAM" id="SignalP"/>
    </source>
</evidence>
<accession>A0A0D9XI75</accession>
<dbReference type="AlphaFoldDB" id="A0A0D9XI75"/>
<reference evidence="4" key="2">
    <citation type="submission" date="2013-12" db="EMBL/GenBank/DDBJ databases">
        <authorList>
            <person name="Yu Y."/>
            <person name="Lee S."/>
            <person name="de Baynast K."/>
            <person name="Wissotski M."/>
            <person name="Liu L."/>
            <person name="Talag J."/>
            <person name="Goicoechea J."/>
            <person name="Angelova A."/>
            <person name="Jetty R."/>
            <person name="Kudrna D."/>
            <person name="Golser W."/>
            <person name="Rivera L."/>
            <person name="Zhang J."/>
            <person name="Wing R."/>
        </authorList>
    </citation>
    <scope>NUCLEOTIDE SEQUENCE</scope>
</reference>
<organism evidence="3 4">
    <name type="scientific">Leersia perrieri</name>
    <dbReference type="NCBI Taxonomy" id="77586"/>
    <lineage>
        <taxon>Eukaryota</taxon>
        <taxon>Viridiplantae</taxon>
        <taxon>Streptophyta</taxon>
        <taxon>Embryophyta</taxon>
        <taxon>Tracheophyta</taxon>
        <taxon>Spermatophyta</taxon>
        <taxon>Magnoliopsida</taxon>
        <taxon>Liliopsida</taxon>
        <taxon>Poales</taxon>
        <taxon>Poaceae</taxon>
        <taxon>BOP clade</taxon>
        <taxon>Oryzoideae</taxon>
        <taxon>Oryzeae</taxon>
        <taxon>Oryzinae</taxon>
        <taxon>Leersia</taxon>
    </lineage>
</organism>
<feature type="chain" id="PRO_5002350058" description="Bifunctional inhibitor/plant lipid transfer protein/seed storage helical domain-containing protein" evidence="1">
    <location>
        <begin position="30"/>
        <end position="246"/>
    </location>
</feature>
<name>A0A0D9XI75_9ORYZ</name>
<evidence type="ECO:0000259" key="2">
    <source>
        <dbReference type="SMART" id="SM00499"/>
    </source>
</evidence>
<dbReference type="InterPro" id="IPR027923">
    <property type="entry name" value="Hydrophob_seed_dom"/>
</dbReference>
<evidence type="ECO:0000313" key="4">
    <source>
        <dbReference type="Proteomes" id="UP000032180"/>
    </source>
</evidence>
<reference evidence="3" key="3">
    <citation type="submission" date="2015-04" db="UniProtKB">
        <authorList>
            <consortium name="EnsemblPlants"/>
        </authorList>
    </citation>
    <scope>IDENTIFICATION</scope>
</reference>
<proteinExistence type="predicted"/>
<dbReference type="InterPro" id="IPR036312">
    <property type="entry name" value="Bifun_inhib/LTP/seed_sf"/>
</dbReference>
<sequence>MNMVPLAKNAVFPALVITLSILSMEAVNGCGDTSCSNSSPPPAVVPPLPSGTCPINVLDLAVCADVLEYVLKIRLNVPSSQQCCTLLGGIADLDAALCLCAAIEANVLGVTTLDVSVDITLLLNYCNNLLSMEVVNGCGDTSCSNPSPPPPAVPLPTSGTCLINVLDLAVCADVLEYLLKIRLNVPSSQQCCSLLGGIADLDAALCLCTAIKANVLGVITLDVPVDITLLLNYCNKSCPRGFTCPF</sequence>
<dbReference type="eggNOG" id="ENOG502R54S">
    <property type="taxonomic scope" value="Eukaryota"/>
</dbReference>
<dbReference type="HOGENOM" id="CLU_1130493_0_0_1"/>
<feature type="domain" description="Bifunctional inhibitor/plant lipid transfer protein/seed storage helical" evidence="2">
    <location>
        <begin position="161"/>
        <end position="244"/>
    </location>
</feature>
<dbReference type="Gramene" id="LPERR10G03000.1">
    <property type="protein sequence ID" value="LPERR10G03000.1"/>
    <property type="gene ID" value="LPERR10G03000"/>
</dbReference>
<dbReference type="SMART" id="SM00499">
    <property type="entry name" value="AAI"/>
    <property type="match status" value="2"/>
</dbReference>
<dbReference type="PANTHER" id="PTHR31731">
    <property type="match status" value="1"/>
</dbReference>
<feature type="domain" description="Bifunctional inhibitor/plant lipid transfer protein/seed storage helical" evidence="2">
    <location>
        <begin position="53"/>
        <end position="143"/>
    </location>
</feature>
<dbReference type="InterPro" id="IPR016140">
    <property type="entry name" value="Bifunc_inhib/LTP/seed_store"/>
</dbReference>
<evidence type="ECO:0000313" key="3">
    <source>
        <dbReference type="EnsemblPlants" id="LPERR10G03000.1"/>
    </source>
</evidence>